<keyword evidence="4" id="KW-1185">Reference proteome</keyword>
<evidence type="ECO:0000313" key="4">
    <source>
        <dbReference type="Proteomes" id="UP000670776"/>
    </source>
</evidence>
<proteinExistence type="predicted"/>
<feature type="domain" description="Secretion system C-terminal sorting" evidence="2">
    <location>
        <begin position="211"/>
        <end position="280"/>
    </location>
</feature>
<name>A0ABS4BXA8_9FLAO</name>
<reference evidence="3 4" key="1">
    <citation type="submission" date="2021-04" db="EMBL/GenBank/DDBJ databases">
        <title>Mariniflexile gromovii gen. nov., sp. nov., a gliding bacterium isolated from the sea urchin Strongylocentrotus intermedius.</title>
        <authorList>
            <person name="Ko S."/>
            <person name="Le V."/>
            <person name="Ahn C.-Y."/>
            <person name="Oh H.-M."/>
        </authorList>
    </citation>
    <scope>NUCLEOTIDE SEQUENCE [LARGE SCALE GENOMIC DNA]</scope>
    <source>
        <strain evidence="3 4">KCTC 12570</strain>
    </source>
</reference>
<protein>
    <submittedName>
        <fullName evidence="3">T9SS type A sorting domain-containing protein</fullName>
    </submittedName>
</protein>
<dbReference type="RefSeq" id="WP_209656105.1">
    <property type="nucleotide sequence ID" value="NZ_JAGJCB010000018.1"/>
</dbReference>
<dbReference type="Proteomes" id="UP000670776">
    <property type="component" value="Unassembled WGS sequence"/>
</dbReference>
<sequence>MNPTIRFFCALLICQYANAQYVGGKDDGSTVSPLNGSRLSGEIASFAVLYQGNSGDGFDSKTSQVLLLGGNFKIYKGSSGDGYSQRLAALTISGDKIDNLYRGNSGDGYSENQFQSLINGQELTILYRGSFGDGSHNITANALYLQGFINNLFQGGNGDGYTSLLSSNNYLSGLILTLYKGGYGDGFASNNLTTALTLDIIEQFIKMEVVLYPNPANHVVNIKRNKGIQITSIELFDISGKKVNINLSSNNTINVNNLSDGIYLLNIFSENGAVTKKLIVKHY</sequence>
<dbReference type="EMBL" id="JAGJCB010000018">
    <property type="protein sequence ID" value="MBP0905227.1"/>
    <property type="molecule type" value="Genomic_DNA"/>
</dbReference>
<evidence type="ECO:0000259" key="2">
    <source>
        <dbReference type="Pfam" id="PF18962"/>
    </source>
</evidence>
<evidence type="ECO:0000313" key="3">
    <source>
        <dbReference type="EMBL" id="MBP0905227.1"/>
    </source>
</evidence>
<dbReference type="Pfam" id="PF18962">
    <property type="entry name" value="Por_Secre_tail"/>
    <property type="match status" value="1"/>
</dbReference>
<dbReference type="NCBIfam" id="TIGR04183">
    <property type="entry name" value="Por_Secre_tail"/>
    <property type="match status" value="1"/>
</dbReference>
<gene>
    <name evidence="3" type="ORF">J8H85_15445</name>
</gene>
<organism evidence="3 4">
    <name type="scientific">Mariniflexile gromovii</name>
    <dbReference type="NCBI Taxonomy" id="362523"/>
    <lineage>
        <taxon>Bacteria</taxon>
        <taxon>Pseudomonadati</taxon>
        <taxon>Bacteroidota</taxon>
        <taxon>Flavobacteriia</taxon>
        <taxon>Flavobacteriales</taxon>
        <taxon>Flavobacteriaceae</taxon>
        <taxon>Mariniflexile</taxon>
    </lineage>
</organism>
<comment type="caution">
    <text evidence="3">The sequence shown here is derived from an EMBL/GenBank/DDBJ whole genome shotgun (WGS) entry which is preliminary data.</text>
</comment>
<evidence type="ECO:0000256" key="1">
    <source>
        <dbReference type="ARBA" id="ARBA00022729"/>
    </source>
</evidence>
<keyword evidence="1" id="KW-0732">Signal</keyword>
<accession>A0ABS4BXA8</accession>
<dbReference type="InterPro" id="IPR026444">
    <property type="entry name" value="Secre_tail"/>
</dbReference>